<feature type="compositionally biased region" description="Basic and acidic residues" evidence="1">
    <location>
        <begin position="85"/>
        <end position="99"/>
    </location>
</feature>
<proteinExistence type="predicted"/>
<evidence type="ECO:0000256" key="1">
    <source>
        <dbReference type="SAM" id="MobiDB-lite"/>
    </source>
</evidence>
<dbReference type="Proteomes" id="UP000004980">
    <property type="component" value="Unassembled WGS sequence"/>
</dbReference>
<feature type="compositionally biased region" description="Polar residues" evidence="1">
    <location>
        <begin position="176"/>
        <end position="185"/>
    </location>
</feature>
<feature type="non-terminal residue" evidence="2">
    <location>
        <position position="1"/>
    </location>
</feature>
<accession>A0ABP2PEI4</accession>
<evidence type="ECO:0000313" key="2">
    <source>
        <dbReference type="EMBL" id="EIM96272.1"/>
    </source>
</evidence>
<name>A0ABP2PEI4_9BURK</name>
<evidence type="ECO:0000313" key="3">
    <source>
        <dbReference type="Proteomes" id="UP000004980"/>
    </source>
</evidence>
<protein>
    <submittedName>
        <fullName evidence="2">Uncharacterized protein</fullName>
    </submittedName>
</protein>
<comment type="caution">
    <text evidence="2">The sequence shown here is derived from an EMBL/GenBank/DDBJ whole genome shotgun (WGS) entry which is preliminary data.</text>
</comment>
<organism evidence="2 3">
    <name type="scientific">Paraburkholderia hospita</name>
    <dbReference type="NCBI Taxonomy" id="169430"/>
    <lineage>
        <taxon>Bacteria</taxon>
        <taxon>Pseudomonadati</taxon>
        <taxon>Pseudomonadota</taxon>
        <taxon>Betaproteobacteria</taxon>
        <taxon>Burkholderiales</taxon>
        <taxon>Burkholderiaceae</taxon>
        <taxon>Paraburkholderia</taxon>
    </lineage>
</organism>
<reference evidence="2 3" key="1">
    <citation type="journal article" date="2012" name="J. Bacteriol.">
        <title>Draft Genome Sequence of the Soil Bacterium Burkholderia terrae Strain BS001, Which Interacts with Fungal Surface Structures.</title>
        <authorList>
            <person name="Nazir R."/>
            <person name="Hansen M.A."/>
            <person name="Sorensen S."/>
            <person name="van Elsas J.D."/>
        </authorList>
    </citation>
    <scope>NUCLEOTIDE SEQUENCE [LARGE SCALE GENOMIC DNA]</scope>
    <source>
        <strain evidence="2 3">BS001</strain>
    </source>
</reference>
<dbReference type="EMBL" id="AKAU01000197">
    <property type="protein sequence ID" value="EIM96272.1"/>
    <property type="molecule type" value="Genomic_DNA"/>
</dbReference>
<keyword evidence="3" id="KW-1185">Reference proteome</keyword>
<gene>
    <name evidence="2" type="ORF">WQE_34641</name>
</gene>
<sequence>FADQRPSIEAPKFLAEMLHRVRRLSQANRLHKWLPLHEQLNALERENTQALPSAFVPLVAISDTGAVMTRGRFPVLTSGGSRPTHRSDSVPDINRRDFTAHSTSGRSDAISFPNMTTGIVDAFSLPRQPRGELQVAGKMLMHSDATMSINLTESVKHEFTSVRRGVYISDFLRATQAQEQRQPNTSRRRNVVRFTGSQKHEN</sequence>
<feature type="region of interest" description="Disordered" evidence="1">
    <location>
        <begin position="176"/>
        <end position="202"/>
    </location>
</feature>
<feature type="region of interest" description="Disordered" evidence="1">
    <location>
        <begin position="74"/>
        <end position="110"/>
    </location>
</feature>